<dbReference type="InterPro" id="IPR006680">
    <property type="entry name" value="Amidohydro-rel"/>
</dbReference>
<dbReference type="InterPro" id="IPR011059">
    <property type="entry name" value="Metal-dep_hydrolase_composite"/>
</dbReference>
<dbReference type="PANTHER" id="PTHR11647">
    <property type="entry name" value="HYDRANTOINASE/DIHYDROPYRIMIDINASE FAMILY MEMBER"/>
    <property type="match status" value="1"/>
</dbReference>
<protein>
    <submittedName>
        <fullName evidence="3">Amidohydrolase</fullName>
    </submittedName>
</protein>
<comment type="cofactor">
    <cofactor evidence="1">
        <name>Zn(2+)</name>
        <dbReference type="ChEBI" id="CHEBI:29105"/>
    </cofactor>
</comment>
<dbReference type="GO" id="GO:0016810">
    <property type="term" value="F:hydrolase activity, acting on carbon-nitrogen (but not peptide) bonds"/>
    <property type="evidence" value="ECO:0007669"/>
    <property type="project" value="InterPro"/>
</dbReference>
<dbReference type="Proteomes" id="UP000269499">
    <property type="component" value="Unassembled WGS sequence"/>
</dbReference>
<dbReference type="InterPro" id="IPR050378">
    <property type="entry name" value="Metallo-dep_Hydrolases_sf"/>
</dbReference>
<evidence type="ECO:0000256" key="1">
    <source>
        <dbReference type="ARBA" id="ARBA00001947"/>
    </source>
</evidence>
<evidence type="ECO:0000259" key="2">
    <source>
        <dbReference type="Pfam" id="PF01979"/>
    </source>
</evidence>
<dbReference type="SUPFAM" id="SSF51338">
    <property type="entry name" value="Composite domain of metallo-dependent hydrolases"/>
    <property type="match status" value="1"/>
</dbReference>
<dbReference type="PANTHER" id="PTHR11647:SF1">
    <property type="entry name" value="COLLAPSIN RESPONSE MEDIATOR PROTEIN"/>
    <property type="match status" value="1"/>
</dbReference>
<dbReference type="Pfam" id="PF01979">
    <property type="entry name" value="Amidohydro_1"/>
    <property type="match status" value="1"/>
</dbReference>
<proteinExistence type="predicted"/>
<sequence length="461" mass="48985">MYSIILQGGLIVDPKNGVEDVMDIGIKDGKVVEVASELDARKAEVAIDVKGKIVFPGVIDTHTHIGKLGHRMMAKAGVITAFDLGAPAEELISNLKAYGTGLNVLFLTNIRNYYPDAGDTLSDEQIEQAVSRAVSEGALGIKITGGHRPFTPETTAKIIEECNRQEAYIAFHVGTTETGSDLNGLIEAIELAGDNGLHVAHVNSYCRGLIKDPVAEALEALEHLKGKRNIASESYLATINGTGGKCVNGVPVSGVTRNCLKLRGYPETYEGLKQAILDGYAYVRVEAGGEVLLITGEEGLKYWLEAETEIGLSFPVNDPEAQIVLATAKDSDGNFIVDAISTDGGAIPRNVAVEKGMLLVKFGALTLSELAVKLSLNPAKMLGLESKGHLGIGADADITVVDPVTCKACMGIARGEIIMINGVVVGKGGFIWTTERGEEVIKKAGIPYGIIDIRKTKIYSR</sequence>
<evidence type="ECO:0000313" key="3">
    <source>
        <dbReference type="EMBL" id="RLE53761.1"/>
    </source>
</evidence>
<feature type="domain" description="Amidohydrolase-related" evidence="2">
    <location>
        <begin position="53"/>
        <end position="413"/>
    </location>
</feature>
<organism evidence="3 4">
    <name type="scientific">Thermoproteota archaeon</name>
    <dbReference type="NCBI Taxonomy" id="2056631"/>
    <lineage>
        <taxon>Archaea</taxon>
        <taxon>Thermoproteota</taxon>
    </lineage>
</organism>
<dbReference type="Gene3D" id="3.20.20.140">
    <property type="entry name" value="Metal-dependent hydrolases"/>
    <property type="match status" value="2"/>
</dbReference>
<dbReference type="AlphaFoldDB" id="A0A497F343"/>
<dbReference type="SUPFAM" id="SSF51556">
    <property type="entry name" value="Metallo-dependent hydrolases"/>
    <property type="match status" value="1"/>
</dbReference>
<reference evidence="3 4" key="1">
    <citation type="submission" date="2018-06" db="EMBL/GenBank/DDBJ databases">
        <title>Extensive metabolic versatility and redundancy in microbially diverse, dynamic hydrothermal sediments.</title>
        <authorList>
            <person name="Dombrowski N."/>
            <person name="Teske A."/>
            <person name="Baker B.J."/>
        </authorList>
    </citation>
    <scope>NUCLEOTIDE SEQUENCE [LARGE SCALE GENOMIC DNA]</scope>
    <source>
        <strain evidence="3">B20_G2</strain>
    </source>
</reference>
<gene>
    <name evidence="3" type="ORF">DRJ26_02970</name>
</gene>
<name>A0A497F343_9CREN</name>
<accession>A0A497F343</accession>
<comment type="caution">
    <text evidence="3">The sequence shown here is derived from an EMBL/GenBank/DDBJ whole genome shotgun (WGS) entry which is preliminary data.</text>
</comment>
<evidence type="ECO:0000313" key="4">
    <source>
        <dbReference type="Proteomes" id="UP000269499"/>
    </source>
</evidence>
<dbReference type="Gene3D" id="2.30.40.10">
    <property type="entry name" value="Urease, subunit C, domain 1"/>
    <property type="match status" value="1"/>
</dbReference>
<dbReference type="EMBL" id="QMRA01000053">
    <property type="protein sequence ID" value="RLE53761.1"/>
    <property type="molecule type" value="Genomic_DNA"/>
</dbReference>
<dbReference type="InterPro" id="IPR032466">
    <property type="entry name" value="Metal_Hydrolase"/>
</dbReference>